<keyword evidence="1" id="KW-1133">Transmembrane helix</keyword>
<reference evidence="3 4" key="1">
    <citation type="journal article" date="2016" name="Nat. Commun.">
        <title>Extremotolerant tardigrade genome and improved radiotolerance of human cultured cells by tardigrade-unique protein.</title>
        <authorList>
            <person name="Hashimoto T."/>
            <person name="Horikawa D.D."/>
            <person name="Saito Y."/>
            <person name="Kuwahara H."/>
            <person name="Kozuka-Hata H."/>
            <person name="Shin-I T."/>
            <person name="Minakuchi Y."/>
            <person name="Ohishi K."/>
            <person name="Motoyama A."/>
            <person name="Aizu T."/>
            <person name="Enomoto A."/>
            <person name="Kondo K."/>
            <person name="Tanaka S."/>
            <person name="Hara Y."/>
            <person name="Koshikawa S."/>
            <person name="Sagara H."/>
            <person name="Miura T."/>
            <person name="Yokobori S."/>
            <person name="Miyagawa K."/>
            <person name="Suzuki Y."/>
            <person name="Kubo T."/>
            <person name="Oyama M."/>
            <person name="Kohara Y."/>
            <person name="Fujiyama A."/>
            <person name="Arakawa K."/>
            <person name="Katayama T."/>
            <person name="Toyoda A."/>
            <person name="Kunieda T."/>
        </authorList>
    </citation>
    <scope>NUCLEOTIDE SEQUENCE [LARGE SCALE GENOMIC DNA]</scope>
    <source>
        <strain evidence="3 4">YOKOZUNA-1</strain>
    </source>
</reference>
<dbReference type="Pfam" id="PF23741">
    <property type="entry name" value="DUF7164"/>
    <property type="match status" value="1"/>
</dbReference>
<accession>A0A1D1UL85</accession>
<evidence type="ECO:0000313" key="3">
    <source>
        <dbReference type="EMBL" id="GAU90489.1"/>
    </source>
</evidence>
<dbReference type="OrthoDB" id="330499at2759"/>
<evidence type="ECO:0000256" key="1">
    <source>
        <dbReference type="SAM" id="Phobius"/>
    </source>
</evidence>
<dbReference type="Proteomes" id="UP000186922">
    <property type="component" value="Unassembled WGS sequence"/>
</dbReference>
<keyword evidence="1" id="KW-0812">Transmembrane</keyword>
<name>A0A1D1UL85_RAMVA</name>
<proteinExistence type="predicted"/>
<feature type="domain" description="DUF7164" evidence="2">
    <location>
        <begin position="80"/>
        <end position="420"/>
    </location>
</feature>
<comment type="caution">
    <text evidence="3">The sequence shown here is derived from an EMBL/GenBank/DDBJ whole genome shotgun (WGS) entry which is preliminary data.</text>
</comment>
<organism evidence="3 4">
    <name type="scientific">Ramazzottius varieornatus</name>
    <name type="common">Water bear</name>
    <name type="synonym">Tardigrade</name>
    <dbReference type="NCBI Taxonomy" id="947166"/>
    <lineage>
        <taxon>Eukaryota</taxon>
        <taxon>Metazoa</taxon>
        <taxon>Ecdysozoa</taxon>
        <taxon>Tardigrada</taxon>
        <taxon>Eutardigrada</taxon>
        <taxon>Parachela</taxon>
        <taxon>Hypsibioidea</taxon>
        <taxon>Ramazzottiidae</taxon>
        <taxon>Ramazzottius</taxon>
    </lineage>
</organism>
<keyword evidence="1" id="KW-0472">Membrane</keyword>
<dbReference type="InterPro" id="IPR055588">
    <property type="entry name" value="DUF7164"/>
</dbReference>
<gene>
    <name evidence="3" type="primary">RvY_02896-1</name>
    <name evidence="3" type="synonym">RvY_02896.1</name>
    <name evidence="3" type="ORF">RvY_02896</name>
</gene>
<dbReference type="AlphaFoldDB" id="A0A1D1UL85"/>
<protein>
    <recommendedName>
        <fullName evidence="2">DUF7164 domain-containing protein</fullName>
    </recommendedName>
</protein>
<feature type="transmembrane region" description="Helical" evidence="1">
    <location>
        <begin position="12"/>
        <end position="34"/>
    </location>
</feature>
<keyword evidence="4" id="KW-1185">Reference proteome</keyword>
<evidence type="ECO:0000259" key="2">
    <source>
        <dbReference type="Pfam" id="PF23741"/>
    </source>
</evidence>
<sequence length="425" mass="47956">MKARLFGFCRRSSGSAVVCRILILGLTAVGSFLATYRSSIQTTGATSSAPDQSTDDTLLLDHLRLCGKHRLASDYRLMPLTRAVVAYFPVKQLEPYLGQLKWCLRSLLEMMKDEPKLWRTDIVLYVEDLTSPELRQLGCSTTARQNASEPFKCILVKYTKVQDRVIDPKSSGYDRELKDQFKEYSFIDSIAPLAEQPEVYLNYDFVVRSDLDVFFTPAFSKWIPPGCTFITGNGGYSDPYNLMKLALVANHSGSYFNSSIWNIGSTWVGPAPLISKIAARTVHWMVYLSKTEFAPKMRKQSWWSQAVLWPEWHYGVLLLYGGQLAINEILHAGRRYPFQKIDLDHPTTSTAACTETGPIHLHTYQSDTYFSKYRFASGAYKNTHSLPIVLNSSRCCDYAGYIAGDSLSMSPEVLANSLHAIKRYG</sequence>
<dbReference type="STRING" id="947166.A0A1D1UL85"/>
<dbReference type="EMBL" id="BDGG01000001">
    <property type="protein sequence ID" value="GAU90489.1"/>
    <property type="molecule type" value="Genomic_DNA"/>
</dbReference>
<evidence type="ECO:0000313" key="4">
    <source>
        <dbReference type="Proteomes" id="UP000186922"/>
    </source>
</evidence>